<dbReference type="NCBIfam" id="TIGR03917">
    <property type="entry name" value="Frankia_40_dom"/>
    <property type="match status" value="1"/>
</dbReference>
<dbReference type="Proteomes" id="UP000002484">
    <property type="component" value="Chromosome"/>
</dbReference>
<dbReference type="OrthoDB" id="3217416at2"/>
<keyword evidence="2" id="KW-1185">Reference proteome</keyword>
<dbReference type="InParanoid" id="E3J275"/>
<dbReference type="KEGG" id="fri:FraEuI1c_0025"/>
<dbReference type="STRING" id="298654.FraEuI1c_0025"/>
<proteinExistence type="predicted"/>
<evidence type="ECO:0000313" key="1">
    <source>
        <dbReference type="EMBL" id="ADP78113.1"/>
    </source>
</evidence>
<dbReference type="AlphaFoldDB" id="E3J275"/>
<accession>E3J275</accession>
<reference evidence="1 2" key="1">
    <citation type="submission" date="2010-10" db="EMBL/GenBank/DDBJ databases">
        <title>Complete sequence of Frankia sp. EuI1c.</title>
        <authorList>
            <consortium name="US DOE Joint Genome Institute"/>
            <person name="Lucas S."/>
            <person name="Copeland A."/>
            <person name="Lapidus A."/>
            <person name="Cheng J.-F."/>
            <person name="Bruce D."/>
            <person name="Goodwin L."/>
            <person name="Pitluck S."/>
            <person name="Chertkov O."/>
            <person name="Detter J.C."/>
            <person name="Han C."/>
            <person name="Tapia R."/>
            <person name="Land M."/>
            <person name="Hauser L."/>
            <person name="Jeffries C."/>
            <person name="Kyrpides N."/>
            <person name="Ivanova N."/>
            <person name="Mikhailova N."/>
            <person name="Beauchemin N."/>
            <person name="Sen A."/>
            <person name="Sur S.A."/>
            <person name="Gtari M."/>
            <person name="Wall L."/>
            <person name="Tisa L."/>
            <person name="Woyke T."/>
        </authorList>
    </citation>
    <scope>NUCLEOTIDE SEQUENCE [LARGE SCALE GENOMIC DNA]</scope>
    <source>
        <strain evidence="2">DSM 45817 / CECT 9037 / EuI1c</strain>
    </source>
</reference>
<dbReference type="EMBL" id="CP002299">
    <property type="protein sequence ID" value="ADP78113.1"/>
    <property type="molecule type" value="Genomic_DNA"/>
</dbReference>
<dbReference type="RefSeq" id="WP_013421236.1">
    <property type="nucleotide sequence ID" value="NC_014666.1"/>
</dbReference>
<organism evidence="1 2">
    <name type="scientific">Pseudofrankia inefficax (strain DSM 45817 / CECT 9037 / DDB 130130 / EuI1c)</name>
    <name type="common">Frankia inefficax</name>
    <dbReference type="NCBI Taxonomy" id="298654"/>
    <lineage>
        <taxon>Bacteria</taxon>
        <taxon>Bacillati</taxon>
        <taxon>Actinomycetota</taxon>
        <taxon>Actinomycetes</taxon>
        <taxon>Frankiales</taxon>
        <taxon>Frankiaceae</taxon>
        <taxon>Pseudofrankia</taxon>
    </lineage>
</organism>
<dbReference type="HOGENOM" id="CLU_2316164_0_0_11"/>
<evidence type="ECO:0000313" key="2">
    <source>
        <dbReference type="Proteomes" id="UP000002484"/>
    </source>
</evidence>
<protein>
    <submittedName>
        <fullName evidence="1">Uncharacterized protein</fullName>
    </submittedName>
</protein>
<dbReference type="InterPro" id="IPR023817">
    <property type="entry name" value="Frankia_40_dom"/>
</dbReference>
<gene>
    <name evidence="1" type="ordered locus">FraEuI1c_0025</name>
</gene>
<sequence length="102" mass="10680">MHIFSSGDPELWRTPETGPALVLVTLLPTGECEVTIHPGADVEDVTAALAVVPAGAVFVEHFNDVEAVLLFRRNPAGPPAPEIVPWVPVSPLVPTAAGVSRP</sequence>
<name>E3J275_PSEI1</name>